<evidence type="ECO:0000256" key="1">
    <source>
        <dbReference type="ARBA" id="ARBA00022630"/>
    </source>
</evidence>
<keyword evidence="1" id="KW-0285">Flavoprotein</keyword>
<keyword evidence="2" id="KW-0274">FAD</keyword>
<accession>A0A6J7C563</accession>
<dbReference type="SMART" id="SM01092">
    <property type="entry name" value="CO_deh_flav_C"/>
    <property type="match status" value="1"/>
</dbReference>
<evidence type="ECO:0000256" key="3">
    <source>
        <dbReference type="ARBA" id="ARBA00023002"/>
    </source>
</evidence>
<dbReference type="PROSITE" id="PS51387">
    <property type="entry name" value="FAD_PCMH"/>
    <property type="match status" value="1"/>
</dbReference>
<protein>
    <submittedName>
        <fullName evidence="5">Unannotated protein</fullName>
    </submittedName>
</protein>
<dbReference type="Gene3D" id="3.30.43.10">
    <property type="entry name" value="Uridine Diphospho-n-acetylenolpyruvylglucosamine Reductase, domain 2"/>
    <property type="match status" value="1"/>
</dbReference>
<dbReference type="Gene3D" id="3.30.465.10">
    <property type="match status" value="1"/>
</dbReference>
<dbReference type="PANTHER" id="PTHR42659:SF2">
    <property type="entry name" value="XANTHINE DEHYDROGENASE SUBUNIT C-RELATED"/>
    <property type="match status" value="1"/>
</dbReference>
<gene>
    <name evidence="5" type="ORF">UFOPK3267_01345</name>
</gene>
<dbReference type="GO" id="GO:0016491">
    <property type="term" value="F:oxidoreductase activity"/>
    <property type="evidence" value="ECO:0007669"/>
    <property type="project" value="UniProtKB-KW"/>
</dbReference>
<evidence type="ECO:0000256" key="2">
    <source>
        <dbReference type="ARBA" id="ARBA00022827"/>
    </source>
</evidence>
<dbReference type="InterPro" id="IPR002346">
    <property type="entry name" value="Mopterin_DH_FAD-bd"/>
</dbReference>
<dbReference type="InterPro" id="IPR036318">
    <property type="entry name" value="FAD-bd_PCMH-like_sf"/>
</dbReference>
<name>A0A6J7C563_9ZZZZ</name>
<dbReference type="InterPro" id="IPR005107">
    <property type="entry name" value="CO_DH_flav_C"/>
</dbReference>
<dbReference type="Gene3D" id="3.30.390.50">
    <property type="entry name" value="CO dehydrogenase flavoprotein, C-terminal domain"/>
    <property type="match status" value="1"/>
</dbReference>
<dbReference type="InterPro" id="IPR016169">
    <property type="entry name" value="FAD-bd_PCMH_sub2"/>
</dbReference>
<dbReference type="EMBL" id="CAFBIY010000066">
    <property type="protein sequence ID" value="CAB4850903.1"/>
    <property type="molecule type" value="Genomic_DNA"/>
</dbReference>
<proteinExistence type="predicted"/>
<evidence type="ECO:0000259" key="4">
    <source>
        <dbReference type="PROSITE" id="PS51387"/>
    </source>
</evidence>
<dbReference type="SUPFAM" id="SSF55447">
    <property type="entry name" value="CO dehydrogenase flavoprotein C-terminal domain-like"/>
    <property type="match status" value="1"/>
</dbReference>
<reference evidence="5" key="1">
    <citation type="submission" date="2020-05" db="EMBL/GenBank/DDBJ databases">
        <authorList>
            <person name="Chiriac C."/>
            <person name="Salcher M."/>
            <person name="Ghai R."/>
            <person name="Kavagutti S V."/>
        </authorList>
    </citation>
    <scope>NUCLEOTIDE SEQUENCE</scope>
</reference>
<dbReference type="AlphaFoldDB" id="A0A6J7C563"/>
<keyword evidence="3" id="KW-0560">Oxidoreductase</keyword>
<feature type="domain" description="FAD-binding PCMH-type" evidence="4">
    <location>
        <begin position="1"/>
        <end position="177"/>
    </location>
</feature>
<dbReference type="PANTHER" id="PTHR42659">
    <property type="entry name" value="XANTHINE DEHYDROGENASE SUBUNIT C-RELATED"/>
    <property type="match status" value="1"/>
</dbReference>
<evidence type="ECO:0000313" key="5">
    <source>
        <dbReference type="EMBL" id="CAB4850903.1"/>
    </source>
</evidence>
<dbReference type="InterPro" id="IPR016167">
    <property type="entry name" value="FAD-bd_PCMH_sub1"/>
</dbReference>
<dbReference type="Pfam" id="PF00941">
    <property type="entry name" value="FAD_binding_5"/>
    <property type="match status" value="1"/>
</dbReference>
<dbReference type="Pfam" id="PF03450">
    <property type="entry name" value="CO_deh_flav_C"/>
    <property type="match status" value="1"/>
</dbReference>
<dbReference type="InterPro" id="IPR036683">
    <property type="entry name" value="CO_DH_flav_C_dom_sf"/>
</dbReference>
<dbReference type="GO" id="GO:0071949">
    <property type="term" value="F:FAD binding"/>
    <property type="evidence" value="ECO:0007669"/>
    <property type="project" value="InterPro"/>
</dbReference>
<sequence>MIPCTFDYVRAGSAAEAISLVGQHGDEAKLLAGGHSLLPLMKLRLAQPSVLVDVGRLTELRYIRESGDHVAIGALTRHTDLEHSPMLTQHAPLLALAAAHVGDPQVRHRGTIGGSLAHADPASDLPAATLALGATYVAQGPHGTREIPASEFFQGYLTTVLAADEMLIEIRVPTMQGAGFSFQKFTRRAQDWGIVGVAAWVRGTQSGVALFNMASTPVLATDVSEALAGGASAADAAQLAATQAEPPNDLSASPEYRTHLAKVLTQRALLEAGAR</sequence>
<dbReference type="SUPFAM" id="SSF56176">
    <property type="entry name" value="FAD-binding/transporter-associated domain-like"/>
    <property type="match status" value="1"/>
</dbReference>
<dbReference type="InterPro" id="IPR016166">
    <property type="entry name" value="FAD-bd_PCMH"/>
</dbReference>
<organism evidence="5">
    <name type="scientific">freshwater metagenome</name>
    <dbReference type="NCBI Taxonomy" id="449393"/>
    <lineage>
        <taxon>unclassified sequences</taxon>
        <taxon>metagenomes</taxon>
        <taxon>ecological metagenomes</taxon>
    </lineage>
</organism>
<dbReference type="FunFam" id="3.30.465.10:FF:000017">
    <property type="entry name" value="Xanthine dehydrogenase, FAD binding subunit"/>
    <property type="match status" value="1"/>
</dbReference>
<dbReference type="InterPro" id="IPR051312">
    <property type="entry name" value="Diverse_Substr_Oxidored"/>
</dbReference>